<evidence type="ECO:0000313" key="2">
    <source>
        <dbReference type="Proteomes" id="UP001055879"/>
    </source>
</evidence>
<keyword evidence="2" id="KW-1185">Reference proteome</keyword>
<dbReference type="EMBL" id="CM042060">
    <property type="protein sequence ID" value="KAI3678708.1"/>
    <property type="molecule type" value="Genomic_DNA"/>
</dbReference>
<comment type="caution">
    <text evidence="1">The sequence shown here is derived from an EMBL/GenBank/DDBJ whole genome shotgun (WGS) entry which is preliminary data.</text>
</comment>
<gene>
    <name evidence="1" type="ORF">L6452_38011</name>
</gene>
<sequence>MTTSMHSVPHSSLSQPQHQQKAYSSQMQVASSNKLQQLKPSLSSDNSNHPNHAPSLVASSSTMPVMTSATHQHPPPQPHPKLVSLSRATTAKRTVNNGSVNSSEPPTCKLQASSAGLGGGHSGPEVNQSMVHSQPSPDGLPNGVGHDVGVQWPQLPSS</sequence>
<evidence type="ECO:0000313" key="1">
    <source>
        <dbReference type="EMBL" id="KAI3678708.1"/>
    </source>
</evidence>
<proteinExistence type="predicted"/>
<accession>A0ACB8Y3R7</accession>
<name>A0ACB8Y3R7_ARCLA</name>
<organism evidence="1 2">
    <name type="scientific">Arctium lappa</name>
    <name type="common">Greater burdock</name>
    <name type="synonym">Lappa major</name>
    <dbReference type="NCBI Taxonomy" id="4217"/>
    <lineage>
        <taxon>Eukaryota</taxon>
        <taxon>Viridiplantae</taxon>
        <taxon>Streptophyta</taxon>
        <taxon>Embryophyta</taxon>
        <taxon>Tracheophyta</taxon>
        <taxon>Spermatophyta</taxon>
        <taxon>Magnoliopsida</taxon>
        <taxon>eudicotyledons</taxon>
        <taxon>Gunneridae</taxon>
        <taxon>Pentapetalae</taxon>
        <taxon>asterids</taxon>
        <taxon>campanulids</taxon>
        <taxon>Asterales</taxon>
        <taxon>Asteraceae</taxon>
        <taxon>Carduoideae</taxon>
        <taxon>Cardueae</taxon>
        <taxon>Arctiinae</taxon>
        <taxon>Arctium</taxon>
    </lineage>
</organism>
<reference evidence="2" key="1">
    <citation type="journal article" date="2022" name="Mol. Ecol. Resour.">
        <title>The genomes of chicory, endive, great burdock and yacon provide insights into Asteraceae palaeo-polyploidization history and plant inulin production.</title>
        <authorList>
            <person name="Fan W."/>
            <person name="Wang S."/>
            <person name="Wang H."/>
            <person name="Wang A."/>
            <person name="Jiang F."/>
            <person name="Liu H."/>
            <person name="Zhao H."/>
            <person name="Xu D."/>
            <person name="Zhang Y."/>
        </authorList>
    </citation>
    <scope>NUCLEOTIDE SEQUENCE [LARGE SCALE GENOMIC DNA]</scope>
    <source>
        <strain evidence="2">cv. Niubang</strain>
    </source>
</reference>
<reference evidence="1 2" key="2">
    <citation type="journal article" date="2022" name="Mol. Ecol. Resour.">
        <title>The genomes of chicory, endive, great burdock and yacon provide insights into Asteraceae paleo-polyploidization history and plant inulin production.</title>
        <authorList>
            <person name="Fan W."/>
            <person name="Wang S."/>
            <person name="Wang H."/>
            <person name="Wang A."/>
            <person name="Jiang F."/>
            <person name="Liu H."/>
            <person name="Zhao H."/>
            <person name="Xu D."/>
            <person name="Zhang Y."/>
        </authorList>
    </citation>
    <scope>NUCLEOTIDE SEQUENCE [LARGE SCALE GENOMIC DNA]</scope>
    <source>
        <strain evidence="2">cv. Niubang</strain>
    </source>
</reference>
<protein>
    <submittedName>
        <fullName evidence="1">Uncharacterized protein</fullName>
    </submittedName>
</protein>
<dbReference type="Proteomes" id="UP001055879">
    <property type="component" value="Linkage Group LG14"/>
</dbReference>